<protein>
    <submittedName>
        <fullName evidence="2">Uncharacterized protein</fullName>
    </submittedName>
</protein>
<organism evidence="2 3">
    <name type="scientific">Roseimicrobium gellanilyticum</name>
    <dbReference type="NCBI Taxonomy" id="748857"/>
    <lineage>
        <taxon>Bacteria</taxon>
        <taxon>Pseudomonadati</taxon>
        <taxon>Verrucomicrobiota</taxon>
        <taxon>Verrucomicrobiia</taxon>
        <taxon>Verrucomicrobiales</taxon>
        <taxon>Verrucomicrobiaceae</taxon>
        <taxon>Roseimicrobium</taxon>
    </lineage>
</organism>
<gene>
    <name evidence="2" type="ORF">DES53_115107</name>
</gene>
<reference evidence="2 3" key="1">
    <citation type="submission" date="2018-06" db="EMBL/GenBank/DDBJ databases">
        <title>Genomic Encyclopedia of Type Strains, Phase IV (KMG-IV): sequencing the most valuable type-strain genomes for metagenomic binning, comparative biology and taxonomic classification.</title>
        <authorList>
            <person name="Goeker M."/>
        </authorList>
    </citation>
    <scope>NUCLEOTIDE SEQUENCE [LARGE SCALE GENOMIC DNA]</scope>
    <source>
        <strain evidence="2 3">DSM 25532</strain>
    </source>
</reference>
<keyword evidence="1" id="KW-1133">Transmembrane helix</keyword>
<keyword evidence="1" id="KW-0812">Transmembrane</keyword>
<evidence type="ECO:0000256" key="1">
    <source>
        <dbReference type="SAM" id="Phobius"/>
    </source>
</evidence>
<keyword evidence="1" id="KW-0472">Membrane</keyword>
<feature type="transmembrane region" description="Helical" evidence="1">
    <location>
        <begin position="6"/>
        <end position="22"/>
    </location>
</feature>
<sequence>MGWSLSVLAVPVLYLLSVPILWEKYAVELKRSPAWLEAYVRPWVWLGDHTFLQPLMAEYSYWVHQKMTGAGRRPSP</sequence>
<keyword evidence="3" id="KW-1185">Reference proteome</keyword>
<name>A0A366H6S9_9BACT</name>
<dbReference type="Proteomes" id="UP000253426">
    <property type="component" value="Unassembled WGS sequence"/>
</dbReference>
<dbReference type="AlphaFoldDB" id="A0A366H6S9"/>
<proteinExistence type="predicted"/>
<accession>A0A366H6S9</accession>
<comment type="caution">
    <text evidence="2">The sequence shown here is derived from an EMBL/GenBank/DDBJ whole genome shotgun (WGS) entry which is preliminary data.</text>
</comment>
<evidence type="ECO:0000313" key="3">
    <source>
        <dbReference type="Proteomes" id="UP000253426"/>
    </source>
</evidence>
<dbReference type="EMBL" id="QNRR01000015">
    <property type="protein sequence ID" value="RBP36966.1"/>
    <property type="molecule type" value="Genomic_DNA"/>
</dbReference>
<evidence type="ECO:0000313" key="2">
    <source>
        <dbReference type="EMBL" id="RBP36966.1"/>
    </source>
</evidence>